<feature type="transmembrane region" description="Helical" evidence="21">
    <location>
        <begin position="203"/>
        <end position="221"/>
    </location>
</feature>
<protein>
    <recommendedName>
        <fullName evidence="6">Succinate dehydrogenase cytochrome b560 subunit, mitochondrial</fullName>
    </recommendedName>
    <alternativeName>
        <fullName evidence="19">Malate dehydrogenase [quinone] cytochrome b560 subunit</fullName>
    </alternativeName>
</protein>
<keyword evidence="7" id="KW-0813">Transport</keyword>
<evidence type="ECO:0000256" key="10">
    <source>
        <dbReference type="ARBA" id="ARBA00022692"/>
    </source>
</evidence>
<feature type="transmembrane region" description="Helical" evidence="21">
    <location>
        <begin position="158"/>
        <end position="182"/>
    </location>
</feature>
<proteinExistence type="inferred from homology"/>
<dbReference type="AlphaFoldDB" id="A0A2I0LLW0"/>
<dbReference type="GO" id="GO:0009055">
    <property type="term" value="F:electron transfer activity"/>
    <property type="evidence" value="ECO:0007669"/>
    <property type="project" value="InterPro"/>
</dbReference>
<dbReference type="PANTHER" id="PTHR10978:SF5">
    <property type="entry name" value="SUCCINATE DEHYDROGENASE CYTOCHROME B560 SUBUNIT, MITOCHONDRIAL"/>
    <property type="match status" value="1"/>
</dbReference>
<dbReference type="InterPro" id="IPR018495">
    <property type="entry name" value="Succ_DH_cyt_bsu_CS"/>
</dbReference>
<dbReference type="FunFam" id="1.20.1300.10:FF:000006">
    <property type="entry name" value="Succinate dehydrogenase cytochrome b560 subunit, mitochondrial"/>
    <property type="match status" value="1"/>
</dbReference>
<keyword evidence="9" id="KW-0349">Heme</keyword>
<evidence type="ECO:0000256" key="4">
    <source>
        <dbReference type="ARBA" id="ARBA00007244"/>
    </source>
</evidence>
<keyword evidence="8" id="KW-0816">Tricarboxylic acid cycle</keyword>
<sequence length="222" mass="24170">MSLSLPVSPGGDCSSGCTAAGFVSVSHKRPKRQILSPSLCCWRFQVFIWRSPSLSLLSCRCVARRCLLARFGPGLSVRHVVPMGTTAKEEMARFWDKNTKSNRPLSPHVTIYKWSLPMVMSITHRGTGVALSIGVSLFGLAALLLPEQFPHYLALVKSLSLGPALICSAKFALAFPFSYHTWNGIRHLAWDLGKGFKITQVEQSGVLVLILTLLSSAGLAAM</sequence>
<keyword evidence="10 21" id="KW-0812">Transmembrane</keyword>
<dbReference type="NCBIfam" id="TIGR02970">
    <property type="entry name" value="succ_dehyd_cytB"/>
    <property type="match status" value="1"/>
</dbReference>
<comment type="subunit">
    <text evidence="5">Component of complex II composed of four subunits: the flavoprotein (FP) SDHA, iron-sulfur protein (IP) SDHB, and a cytochrome b560 composed of SDHC and SDHD.</text>
</comment>
<dbReference type="PROSITE" id="PS01000">
    <property type="entry name" value="SDH_CYT_1"/>
    <property type="match status" value="1"/>
</dbReference>
<dbReference type="PROSITE" id="PS01001">
    <property type="entry name" value="SDH_CYT_2"/>
    <property type="match status" value="1"/>
</dbReference>
<keyword evidence="16" id="KW-0408">Iron</keyword>
<evidence type="ECO:0000256" key="13">
    <source>
        <dbReference type="ARBA" id="ARBA00022946"/>
    </source>
</evidence>
<dbReference type="Proteomes" id="UP000053872">
    <property type="component" value="Unassembled WGS sequence"/>
</dbReference>
<evidence type="ECO:0000256" key="9">
    <source>
        <dbReference type="ARBA" id="ARBA00022617"/>
    </source>
</evidence>
<dbReference type="PANTHER" id="PTHR10978">
    <property type="entry name" value="SUCCINATE DEHYDROGENASE CYTOCHROME B560 SUBUNIT"/>
    <property type="match status" value="1"/>
</dbReference>
<comment type="function">
    <text evidence="20">Membrane-anchoring subunit of succinate dehydrogenase (SDH) that is involved in complex II of the mitochondrial electron transport chain and is responsible for transferring electrons from succinate to ubiquinone (coenzyme Q). SDH also oxidizes malate to the non-canonical enol form of oxaloacetate, enol-oxaloacetate. Enol-oxaloacetate, which is a potent inhibitor of the succinate dehydrogenase activity, is further isomerized into keto-oxaloacetate.</text>
</comment>
<dbReference type="EMBL" id="AKCR02000205">
    <property type="protein sequence ID" value="PKK18401.1"/>
    <property type="molecule type" value="Genomic_DNA"/>
</dbReference>
<comment type="similarity">
    <text evidence="4">Belongs to the cytochrome b560 family.</text>
</comment>
<keyword evidence="14" id="KW-0249">Electron transport</keyword>
<keyword evidence="13" id="KW-0809">Transit peptide</keyword>
<evidence type="ECO:0000256" key="1">
    <source>
        <dbReference type="ARBA" id="ARBA00001970"/>
    </source>
</evidence>
<accession>A0A2I0LLW0</accession>
<dbReference type="GO" id="GO:0006121">
    <property type="term" value="P:mitochondrial electron transport, succinate to ubiquinone"/>
    <property type="evidence" value="ECO:0007669"/>
    <property type="project" value="TreeGrafter"/>
</dbReference>
<reference evidence="22 23" key="1">
    <citation type="journal article" date="2013" name="Science">
        <title>Genomic diversity and evolution of the head crest in the rock pigeon.</title>
        <authorList>
            <person name="Shapiro M.D."/>
            <person name="Kronenberg Z."/>
            <person name="Li C."/>
            <person name="Domyan E.T."/>
            <person name="Pan H."/>
            <person name="Campbell M."/>
            <person name="Tan H."/>
            <person name="Huff C.D."/>
            <person name="Hu H."/>
            <person name="Vickrey A.I."/>
            <person name="Nielsen S.C."/>
            <person name="Stringham S.A."/>
            <person name="Hu H."/>
            <person name="Willerslev E."/>
            <person name="Gilbert M.T."/>
            <person name="Yandell M."/>
            <person name="Zhang G."/>
            <person name="Wang J."/>
        </authorList>
    </citation>
    <scope>NUCLEOTIDE SEQUENCE [LARGE SCALE GENOMIC DNA]</scope>
    <source>
        <tissue evidence="22">Blood</tissue>
    </source>
</reference>
<dbReference type="Pfam" id="PF01127">
    <property type="entry name" value="Sdh_cyt"/>
    <property type="match status" value="1"/>
</dbReference>
<evidence type="ECO:0000256" key="14">
    <source>
        <dbReference type="ARBA" id="ARBA00022982"/>
    </source>
</evidence>
<dbReference type="KEGG" id="clv:102095156"/>
<dbReference type="SUPFAM" id="SSF81343">
    <property type="entry name" value="Fumarate reductase respiratory complex transmembrane subunits"/>
    <property type="match status" value="1"/>
</dbReference>
<evidence type="ECO:0000256" key="12">
    <source>
        <dbReference type="ARBA" id="ARBA00022792"/>
    </source>
</evidence>
<dbReference type="OrthoDB" id="588261at2759"/>
<gene>
    <name evidence="22" type="primary">SDHC</name>
    <name evidence="22" type="ORF">A306_00012995</name>
</gene>
<keyword evidence="15 21" id="KW-1133">Transmembrane helix</keyword>
<evidence type="ECO:0000256" key="11">
    <source>
        <dbReference type="ARBA" id="ARBA00022723"/>
    </source>
</evidence>
<keyword evidence="11" id="KW-0479">Metal-binding</keyword>
<evidence type="ECO:0000256" key="8">
    <source>
        <dbReference type="ARBA" id="ARBA00022532"/>
    </source>
</evidence>
<keyword evidence="12" id="KW-0999">Mitochondrion inner membrane</keyword>
<evidence type="ECO:0000256" key="17">
    <source>
        <dbReference type="ARBA" id="ARBA00023128"/>
    </source>
</evidence>
<comment type="subcellular location">
    <subcellularLocation>
        <location evidence="2">Mitochondrion inner membrane</location>
        <topology evidence="2">Multi-pass membrane protein</topology>
    </subcellularLocation>
</comment>
<evidence type="ECO:0000256" key="2">
    <source>
        <dbReference type="ARBA" id="ARBA00004448"/>
    </source>
</evidence>
<keyword evidence="17" id="KW-0496">Mitochondrion</keyword>
<dbReference type="STRING" id="8932.A0A2I0LLW0"/>
<comment type="cofactor">
    <cofactor evidence="1">
        <name>heme b</name>
        <dbReference type="ChEBI" id="CHEBI:60344"/>
    </cofactor>
</comment>
<dbReference type="FunFam" id="1.20.5.540:FF:000002">
    <property type="entry name" value="Succinate dehydrogenase cytochrome b560 subunit, mitochondrial"/>
    <property type="match status" value="1"/>
</dbReference>
<comment type="caution">
    <text evidence="22">The sequence shown here is derived from an EMBL/GenBank/DDBJ whole genome shotgun (WGS) entry which is preliminary data.</text>
</comment>
<dbReference type="Gene3D" id="1.20.5.540">
    <property type="entry name" value="Single helix bin"/>
    <property type="match status" value="1"/>
</dbReference>
<name>A0A2I0LLW0_COLLI</name>
<dbReference type="InterPro" id="IPR014314">
    <property type="entry name" value="Succ_DH_cytb556"/>
</dbReference>
<evidence type="ECO:0000256" key="21">
    <source>
        <dbReference type="SAM" id="Phobius"/>
    </source>
</evidence>
<dbReference type="GO" id="GO:0006099">
    <property type="term" value="P:tricarboxylic acid cycle"/>
    <property type="evidence" value="ECO:0007669"/>
    <property type="project" value="UniProtKB-KW"/>
</dbReference>
<evidence type="ECO:0000256" key="18">
    <source>
        <dbReference type="ARBA" id="ARBA00023136"/>
    </source>
</evidence>
<keyword evidence="18 21" id="KW-0472">Membrane</keyword>
<evidence type="ECO:0000313" key="22">
    <source>
        <dbReference type="EMBL" id="PKK18401.1"/>
    </source>
</evidence>
<dbReference type="GO" id="GO:0005743">
    <property type="term" value="C:mitochondrial inner membrane"/>
    <property type="evidence" value="ECO:0007669"/>
    <property type="project" value="UniProtKB-SubCell"/>
</dbReference>
<dbReference type="Gene3D" id="1.20.1300.10">
    <property type="entry name" value="Fumarate reductase/succinate dehydrogenase, transmembrane subunit"/>
    <property type="match status" value="1"/>
</dbReference>
<keyword evidence="23" id="KW-1185">Reference proteome</keyword>
<evidence type="ECO:0000256" key="3">
    <source>
        <dbReference type="ARBA" id="ARBA00005163"/>
    </source>
</evidence>
<dbReference type="InterPro" id="IPR000701">
    <property type="entry name" value="SuccDH_FuR_B_TM-su"/>
</dbReference>
<organism evidence="22 23">
    <name type="scientific">Columba livia</name>
    <name type="common">Rock dove</name>
    <dbReference type="NCBI Taxonomy" id="8932"/>
    <lineage>
        <taxon>Eukaryota</taxon>
        <taxon>Metazoa</taxon>
        <taxon>Chordata</taxon>
        <taxon>Craniata</taxon>
        <taxon>Vertebrata</taxon>
        <taxon>Euteleostomi</taxon>
        <taxon>Archelosauria</taxon>
        <taxon>Archosauria</taxon>
        <taxon>Dinosauria</taxon>
        <taxon>Saurischia</taxon>
        <taxon>Theropoda</taxon>
        <taxon>Coelurosauria</taxon>
        <taxon>Aves</taxon>
        <taxon>Neognathae</taxon>
        <taxon>Neoaves</taxon>
        <taxon>Columbimorphae</taxon>
        <taxon>Columbiformes</taxon>
        <taxon>Columbidae</taxon>
        <taxon>Columba</taxon>
    </lineage>
</organism>
<evidence type="ECO:0000256" key="20">
    <source>
        <dbReference type="ARBA" id="ARBA00045847"/>
    </source>
</evidence>
<evidence type="ECO:0000256" key="15">
    <source>
        <dbReference type="ARBA" id="ARBA00022989"/>
    </source>
</evidence>
<evidence type="ECO:0000256" key="16">
    <source>
        <dbReference type="ARBA" id="ARBA00023004"/>
    </source>
</evidence>
<evidence type="ECO:0000313" key="23">
    <source>
        <dbReference type="Proteomes" id="UP000053872"/>
    </source>
</evidence>
<feature type="transmembrane region" description="Helical" evidence="21">
    <location>
        <begin position="128"/>
        <end position="146"/>
    </location>
</feature>
<dbReference type="InterPro" id="IPR034804">
    <property type="entry name" value="SQR/QFR_C/D"/>
</dbReference>
<evidence type="ECO:0000256" key="19">
    <source>
        <dbReference type="ARBA" id="ARBA00045023"/>
    </source>
</evidence>
<evidence type="ECO:0000256" key="7">
    <source>
        <dbReference type="ARBA" id="ARBA00022448"/>
    </source>
</evidence>
<evidence type="ECO:0000256" key="6">
    <source>
        <dbReference type="ARBA" id="ARBA00014631"/>
    </source>
</evidence>
<dbReference type="InParanoid" id="A0A2I0LLW0"/>
<dbReference type="CDD" id="cd03499">
    <property type="entry name" value="SQR_TypeC_SdhC"/>
    <property type="match status" value="1"/>
</dbReference>
<comment type="pathway">
    <text evidence="3">Carbohydrate metabolism; tricarboxylic acid cycle.</text>
</comment>
<dbReference type="GO" id="GO:0046872">
    <property type="term" value="F:metal ion binding"/>
    <property type="evidence" value="ECO:0007669"/>
    <property type="project" value="UniProtKB-KW"/>
</dbReference>
<evidence type="ECO:0000256" key="5">
    <source>
        <dbReference type="ARBA" id="ARBA00011758"/>
    </source>
</evidence>